<dbReference type="InterPro" id="IPR043519">
    <property type="entry name" value="NT_sf"/>
</dbReference>
<dbReference type="AlphaFoldDB" id="A0AAF0DAV0"/>
<proteinExistence type="predicted"/>
<name>A0AAF0DAV0_9EURO</name>
<dbReference type="Pfam" id="PF08843">
    <property type="entry name" value="AbiEii"/>
    <property type="match status" value="1"/>
</dbReference>
<organism evidence="1 2">
    <name type="scientific">Emydomyces testavorans</name>
    <dbReference type="NCBI Taxonomy" id="2070801"/>
    <lineage>
        <taxon>Eukaryota</taxon>
        <taxon>Fungi</taxon>
        <taxon>Dikarya</taxon>
        <taxon>Ascomycota</taxon>
        <taxon>Pezizomycotina</taxon>
        <taxon>Eurotiomycetes</taxon>
        <taxon>Eurotiomycetidae</taxon>
        <taxon>Onygenales</taxon>
        <taxon>Nannizziopsiaceae</taxon>
        <taxon>Emydomyces</taxon>
    </lineage>
</organism>
<dbReference type="Proteomes" id="UP001219355">
    <property type="component" value="Chromosome 1"/>
</dbReference>
<accession>A0AAF0DAV0</accession>
<dbReference type="EMBL" id="CP120627">
    <property type="protein sequence ID" value="WEW54694.1"/>
    <property type="molecule type" value="Genomic_DNA"/>
</dbReference>
<gene>
    <name evidence="1" type="ORF">PRK78_000116</name>
</gene>
<dbReference type="InterPro" id="IPR014942">
    <property type="entry name" value="AbiEii"/>
</dbReference>
<evidence type="ECO:0000313" key="2">
    <source>
        <dbReference type="Proteomes" id="UP001219355"/>
    </source>
</evidence>
<dbReference type="Gene3D" id="3.30.460.40">
    <property type="match status" value="1"/>
</dbReference>
<reference evidence="1" key="1">
    <citation type="submission" date="2023-03" db="EMBL/GenBank/DDBJ databases">
        <title>Emydomyces testavorans Genome Sequence.</title>
        <authorList>
            <person name="Hoyer L."/>
        </authorList>
    </citation>
    <scope>NUCLEOTIDE SEQUENCE</scope>
    <source>
        <strain evidence="1">16-2883</strain>
    </source>
</reference>
<dbReference type="SUPFAM" id="SSF81301">
    <property type="entry name" value="Nucleotidyltransferase"/>
    <property type="match status" value="1"/>
</dbReference>
<evidence type="ECO:0000313" key="1">
    <source>
        <dbReference type="EMBL" id="WEW54694.1"/>
    </source>
</evidence>
<keyword evidence="2" id="KW-1185">Reference proteome</keyword>
<sequence>MAATYDLINYDSEAEQENDPHGPPRANLFAAAFYASRLLSANDIQYAIMGGFAMICRGSQRSTSDIDIVTEANMARLWDVITPQPRMIPLTSQHRLKIPNTRLIEGVIKVFVETGPKYNDTACLENRWIEVDLMIPGFKGTPTQLSSHIVRLPVAIGDEQHEIPCLDILYMMRSKLRHCVTRGMDKDVEDVQYLLKNFGTEISNIQHQLNQDEVDQFLTLDWAAAIPPSLMAYYRQTLGR</sequence>
<protein>
    <submittedName>
        <fullName evidence="1">Uncharacterized protein</fullName>
    </submittedName>
</protein>